<feature type="compositionally biased region" description="Low complexity" evidence="1">
    <location>
        <begin position="196"/>
        <end position="206"/>
    </location>
</feature>
<keyword evidence="3" id="KW-1185">Reference proteome</keyword>
<accession>U4LNF7</accession>
<sequence>MVAGRTPSSAWQAVAAKVVSANRKRRGLGKDVRIEDFRVEELGGRAGQSVFGPVSMFNGQVTFRVKKPLKGITVSVTWAGTTEIEGKPIRFISADANVYQGDLIKEGFRSFLFAFKFPHINLPPTSENPLIQYTFQAKLAVDNRPDSKETLPFSHTTEIMEYRTKPLRISFIPYIDPSLQLPPLSKKPSVHKKQRSIPSSPRSSHSAGKRPENRSQHTILSPDSPVGSSSGNRTPKMRGPKLTLTTADLDPIITVSDHSTPFTEKPYISTLSSAITRSFSLVGDNDETIAKLTADLPVSRFLPAEPIKINLTITVNDGVPLPKGLGARIVETRCLVEESPDGEPIEQNPQEDFDEDMMKPPLRVKTVGKEQLRVLTGEKFLLPRVSNTNELKQSFSVVLPDFQTFIADSLLPTAVLPLGDPTRDSESPLTPNTDISGKTDDADLHRVKRAHELYFRVHHLVQITVPMPSGTHWYNTAKGLGELEVTVPIILGNKKPGSTTQFTQSKIRSEIRIFGSDEQTTSSNATPKSKSWVEANYGTLRDETVRPGFVDD</sequence>
<organism evidence="2 3">
    <name type="scientific">Pyronema omphalodes (strain CBS 100304)</name>
    <name type="common">Pyronema confluens</name>
    <dbReference type="NCBI Taxonomy" id="1076935"/>
    <lineage>
        <taxon>Eukaryota</taxon>
        <taxon>Fungi</taxon>
        <taxon>Dikarya</taxon>
        <taxon>Ascomycota</taxon>
        <taxon>Pezizomycotina</taxon>
        <taxon>Pezizomycetes</taxon>
        <taxon>Pezizales</taxon>
        <taxon>Pyronemataceae</taxon>
        <taxon>Pyronema</taxon>
    </lineage>
</organism>
<dbReference type="EMBL" id="HF936132">
    <property type="protein sequence ID" value="CCX33483.1"/>
    <property type="molecule type" value="Genomic_DNA"/>
</dbReference>
<evidence type="ECO:0000313" key="3">
    <source>
        <dbReference type="Proteomes" id="UP000018144"/>
    </source>
</evidence>
<feature type="compositionally biased region" description="Polar residues" evidence="1">
    <location>
        <begin position="216"/>
        <end position="233"/>
    </location>
</feature>
<feature type="region of interest" description="Disordered" evidence="1">
    <location>
        <begin position="183"/>
        <end position="245"/>
    </location>
</feature>
<evidence type="ECO:0000256" key="1">
    <source>
        <dbReference type="SAM" id="MobiDB-lite"/>
    </source>
</evidence>
<evidence type="ECO:0000313" key="2">
    <source>
        <dbReference type="EMBL" id="CCX33483.1"/>
    </source>
</evidence>
<proteinExistence type="predicted"/>
<feature type="compositionally biased region" description="Polar residues" evidence="1">
    <location>
        <begin position="427"/>
        <end position="436"/>
    </location>
</feature>
<gene>
    <name evidence="2" type="ORF">PCON_01325</name>
</gene>
<dbReference type="OMA" id="FIPYIDP"/>
<name>U4LNF7_PYROM</name>
<feature type="region of interest" description="Disordered" evidence="1">
    <location>
        <begin position="419"/>
        <end position="440"/>
    </location>
</feature>
<dbReference type="AlphaFoldDB" id="U4LNF7"/>
<dbReference type="OrthoDB" id="387657at2759"/>
<dbReference type="Proteomes" id="UP000018144">
    <property type="component" value="Unassembled WGS sequence"/>
</dbReference>
<reference evidence="2 3" key="1">
    <citation type="journal article" date="2013" name="PLoS Genet.">
        <title>The genome and development-dependent transcriptomes of Pyronema confluens: a window into fungal evolution.</title>
        <authorList>
            <person name="Traeger S."/>
            <person name="Altegoer F."/>
            <person name="Freitag M."/>
            <person name="Gabaldon T."/>
            <person name="Kempken F."/>
            <person name="Kumar A."/>
            <person name="Marcet-Houben M."/>
            <person name="Poggeler S."/>
            <person name="Stajich J.E."/>
            <person name="Nowrousian M."/>
        </authorList>
    </citation>
    <scope>NUCLEOTIDE SEQUENCE [LARGE SCALE GENOMIC DNA]</scope>
    <source>
        <strain evidence="3">CBS 100304</strain>
        <tissue evidence="2">Vegetative mycelium</tissue>
    </source>
</reference>
<protein>
    <submittedName>
        <fullName evidence="2">Uncharacterized protein</fullName>
    </submittedName>
</protein>